<evidence type="ECO:0000256" key="1">
    <source>
        <dbReference type="SAM" id="MobiDB-lite"/>
    </source>
</evidence>
<evidence type="ECO:0000313" key="3">
    <source>
        <dbReference type="Proteomes" id="UP000243459"/>
    </source>
</evidence>
<feature type="compositionally biased region" description="Pro residues" evidence="1">
    <location>
        <begin position="68"/>
        <end position="78"/>
    </location>
</feature>
<name>A0A5P1E7V0_ASPOF</name>
<dbReference type="OMA" id="QIHHRIN"/>
<feature type="compositionally biased region" description="Low complexity" evidence="1">
    <location>
        <begin position="42"/>
        <end position="67"/>
    </location>
</feature>
<evidence type="ECO:0000313" key="2">
    <source>
        <dbReference type="EMBL" id="ONK58650.1"/>
    </source>
</evidence>
<gene>
    <name evidence="2" type="ORF">A4U43_C09F15260</name>
</gene>
<dbReference type="Gramene" id="ONK58650">
    <property type="protein sequence ID" value="ONK58650"/>
    <property type="gene ID" value="A4U43_C09F15260"/>
</dbReference>
<feature type="region of interest" description="Disordered" evidence="1">
    <location>
        <begin position="1"/>
        <end position="248"/>
    </location>
</feature>
<feature type="compositionally biased region" description="Basic and acidic residues" evidence="1">
    <location>
        <begin position="221"/>
        <end position="233"/>
    </location>
</feature>
<feature type="compositionally biased region" description="Basic and acidic residues" evidence="1">
    <location>
        <begin position="152"/>
        <end position="171"/>
    </location>
</feature>
<protein>
    <submittedName>
        <fullName evidence="2">Uncharacterized protein</fullName>
    </submittedName>
</protein>
<feature type="compositionally biased region" description="Basic residues" evidence="1">
    <location>
        <begin position="10"/>
        <end position="21"/>
    </location>
</feature>
<keyword evidence="3" id="KW-1185">Reference proteome</keyword>
<reference evidence="3" key="1">
    <citation type="journal article" date="2017" name="Nat. Commun.">
        <title>The asparagus genome sheds light on the origin and evolution of a young Y chromosome.</title>
        <authorList>
            <person name="Harkess A."/>
            <person name="Zhou J."/>
            <person name="Xu C."/>
            <person name="Bowers J.E."/>
            <person name="Van der Hulst R."/>
            <person name="Ayyampalayam S."/>
            <person name="Mercati F."/>
            <person name="Riccardi P."/>
            <person name="McKain M.R."/>
            <person name="Kakrana A."/>
            <person name="Tang H."/>
            <person name="Ray J."/>
            <person name="Groenendijk J."/>
            <person name="Arikit S."/>
            <person name="Mathioni S.M."/>
            <person name="Nakano M."/>
            <person name="Shan H."/>
            <person name="Telgmann-Rauber A."/>
            <person name="Kanno A."/>
            <person name="Yue Z."/>
            <person name="Chen H."/>
            <person name="Li W."/>
            <person name="Chen Y."/>
            <person name="Xu X."/>
            <person name="Zhang Y."/>
            <person name="Luo S."/>
            <person name="Chen H."/>
            <person name="Gao J."/>
            <person name="Mao Z."/>
            <person name="Pires J.C."/>
            <person name="Luo M."/>
            <person name="Kudrna D."/>
            <person name="Wing R.A."/>
            <person name="Meyers B.C."/>
            <person name="Yi K."/>
            <person name="Kong H."/>
            <person name="Lavrijsen P."/>
            <person name="Sunseri F."/>
            <person name="Falavigna A."/>
            <person name="Ye Y."/>
            <person name="Leebens-Mack J.H."/>
            <person name="Chen G."/>
        </authorList>
    </citation>
    <scope>NUCLEOTIDE SEQUENCE [LARGE SCALE GENOMIC DNA]</scope>
    <source>
        <strain evidence="3">cv. DH0086</strain>
    </source>
</reference>
<dbReference type="EMBL" id="CM007389">
    <property type="protein sequence ID" value="ONK58650.1"/>
    <property type="molecule type" value="Genomic_DNA"/>
</dbReference>
<accession>A0A5P1E7V0</accession>
<feature type="compositionally biased region" description="Basic and acidic residues" evidence="1">
    <location>
        <begin position="130"/>
        <end position="142"/>
    </location>
</feature>
<sequence>MQLFKAHVSNVRKHTRKKKKYSTTSEKDPRPPSSSAHGLSLPRRPSPNAARPSNLPPSAVATASTPPSSNPPSPPPRSTPTCHRSRDRHACDPAASGRATHRPHPASPRRRTSGRPPPNRAQGAWWPPRRGIDRPIHVERQGRVWNGATTDRGAERPLELATQERPRRRDTPASGRAQMDVLRTRGRRKPAEMRRDRYARLRPELSSRRQARRAKGTGQEASDREMRQEETARRGWGRTGCSGWRGRRRERAGVEGVRGCGRERSATGPMERGAEEAWRMAGPGRGGWDVAKAECGAVGLADGEGLDRRVVSEAGGLLVLAASFEKERVEAAAERVLDAVGEEGEEDDDVIQDQIHFLFKLLPPLGGKREGMTGEGW</sequence>
<proteinExistence type="predicted"/>
<organism evidence="2 3">
    <name type="scientific">Asparagus officinalis</name>
    <name type="common">Garden asparagus</name>
    <dbReference type="NCBI Taxonomy" id="4686"/>
    <lineage>
        <taxon>Eukaryota</taxon>
        <taxon>Viridiplantae</taxon>
        <taxon>Streptophyta</taxon>
        <taxon>Embryophyta</taxon>
        <taxon>Tracheophyta</taxon>
        <taxon>Spermatophyta</taxon>
        <taxon>Magnoliopsida</taxon>
        <taxon>Liliopsida</taxon>
        <taxon>Asparagales</taxon>
        <taxon>Asparagaceae</taxon>
        <taxon>Asparagoideae</taxon>
        <taxon>Asparagus</taxon>
    </lineage>
</organism>
<dbReference type="AlphaFoldDB" id="A0A5P1E7V0"/>
<feature type="compositionally biased region" description="Basic residues" evidence="1">
    <location>
        <begin position="99"/>
        <end position="113"/>
    </location>
</feature>
<dbReference type="Proteomes" id="UP000243459">
    <property type="component" value="Chromosome 9"/>
</dbReference>
<feature type="compositionally biased region" description="Basic and acidic residues" evidence="1">
    <location>
        <begin position="189"/>
        <end position="207"/>
    </location>
</feature>